<comment type="caution">
    <text evidence="2">The sequence shown here is derived from an EMBL/GenBank/DDBJ whole genome shotgun (WGS) entry which is preliminary data.</text>
</comment>
<dbReference type="AlphaFoldDB" id="A0A2B4SXC2"/>
<feature type="region of interest" description="Disordered" evidence="1">
    <location>
        <begin position="1"/>
        <end position="29"/>
    </location>
</feature>
<organism evidence="2 3">
    <name type="scientific">Stylophora pistillata</name>
    <name type="common">Smooth cauliflower coral</name>
    <dbReference type="NCBI Taxonomy" id="50429"/>
    <lineage>
        <taxon>Eukaryota</taxon>
        <taxon>Metazoa</taxon>
        <taxon>Cnidaria</taxon>
        <taxon>Anthozoa</taxon>
        <taxon>Hexacorallia</taxon>
        <taxon>Scleractinia</taxon>
        <taxon>Astrocoeniina</taxon>
        <taxon>Pocilloporidae</taxon>
        <taxon>Stylophora</taxon>
    </lineage>
</organism>
<sequence length="89" mass="10252">MADAETGRGQLKETRKALFRTPDQDDNSKAPEALEALLNRIQVDIEVDSNLQSLRKEIHEQALTKLRQELTQIGQDEWMYKPIDQIIGF</sequence>
<dbReference type="OrthoDB" id="6374621at2759"/>
<feature type="compositionally biased region" description="Basic and acidic residues" evidence="1">
    <location>
        <begin position="10"/>
        <end position="29"/>
    </location>
</feature>
<dbReference type="EMBL" id="LSMT01000007">
    <property type="protein sequence ID" value="PFX33976.1"/>
    <property type="molecule type" value="Genomic_DNA"/>
</dbReference>
<proteinExistence type="predicted"/>
<accession>A0A2B4SXC2</accession>
<gene>
    <name evidence="2" type="ORF">AWC38_SpisGene1136</name>
</gene>
<dbReference type="InterPro" id="IPR029641">
    <property type="entry name" value="APC16"/>
</dbReference>
<name>A0A2B4SXC2_STYPI</name>
<dbReference type="UniPathway" id="UPA00143"/>
<evidence type="ECO:0000256" key="1">
    <source>
        <dbReference type="SAM" id="MobiDB-lite"/>
    </source>
</evidence>
<protein>
    <submittedName>
        <fullName evidence="2">Uncharacterized protein</fullName>
    </submittedName>
</protein>
<dbReference type="Pfam" id="PF17256">
    <property type="entry name" value="ANAPC16"/>
    <property type="match status" value="1"/>
</dbReference>
<dbReference type="GO" id="GO:0016567">
    <property type="term" value="P:protein ubiquitination"/>
    <property type="evidence" value="ECO:0007669"/>
    <property type="project" value="UniProtKB-UniPathway"/>
</dbReference>
<dbReference type="GO" id="GO:0005680">
    <property type="term" value="C:anaphase-promoting complex"/>
    <property type="evidence" value="ECO:0007669"/>
    <property type="project" value="InterPro"/>
</dbReference>
<dbReference type="Proteomes" id="UP000225706">
    <property type="component" value="Unassembled WGS sequence"/>
</dbReference>
<keyword evidence="3" id="KW-1185">Reference proteome</keyword>
<evidence type="ECO:0000313" key="2">
    <source>
        <dbReference type="EMBL" id="PFX33976.1"/>
    </source>
</evidence>
<evidence type="ECO:0000313" key="3">
    <source>
        <dbReference type="Proteomes" id="UP000225706"/>
    </source>
</evidence>
<reference evidence="3" key="1">
    <citation type="journal article" date="2017" name="bioRxiv">
        <title>Comparative analysis of the genomes of Stylophora pistillata and Acropora digitifera provides evidence for extensive differences between species of corals.</title>
        <authorList>
            <person name="Voolstra C.R."/>
            <person name="Li Y."/>
            <person name="Liew Y.J."/>
            <person name="Baumgarten S."/>
            <person name="Zoccola D."/>
            <person name="Flot J.-F."/>
            <person name="Tambutte S."/>
            <person name="Allemand D."/>
            <person name="Aranda M."/>
        </authorList>
    </citation>
    <scope>NUCLEOTIDE SEQUENCE [LARGE SCALE GENOMIC DNA]</scope>
</reference>